<evidence type="ECO:0000256" key="1">
    <source>
        <dbReference type="ARBA" id="ARBA00004123"/>
    </source>
</evidence>
<protein>
    <recommendedName>
        <fullName evidence="11">DDT domain-containing protein</fullName>
    </recommendedName>
</protein>
<evidence type="ECO:0000256" key="8">
    <source>
        <dbReference type="ARBA" id="ARBA00023163"/>
    </source>
</evidence>
<evidence type="ECO:0000256" key="2">
    <source>
        <dbReference type="ARBA" id="ARBA00004496"/>
    </source>
</evidence>
<dbReference type="GO" id="GO:0005634">
    <property type="term" value="C:nucleus"/>
    <property type="evidence" value="ECO:0007669"/>
    <property type="project" value="UniProtKB-SubCell"/>
</dbReference>
<keyword evidence="6" id="KW-0832">Ubl conjugation</keyword>
<feature type="compositionally biased region" description="Basic and acidic residues" evidence="10">
    <location>
        <begin position="168"/>
        <end position="186"/>
    </location>
</feature>
<evidence type="ECO:0000256" key="10">
    <source>
        <dbReference type="SAM" id="MobiDB-lite"/>
    </source>
</evidence>
<evidence type="ECO:0000256" key="4">
    <source>
        <dbReference type="ARBA" id="ARBA00022499"/>
    </source>
</evidence>
<dbReference type="InterPro" id="IPR018866">
    <property type="entry name" value="Znf-4CXXC_R1"/>
</dbReference>
<organism evidence="12 13">
    <name type="scientific">Ambrosia artemisiifolia</name>
    <name type="common">Common ragweed</name>
    <dbReference type="NCBI Taxonomy" id="4212"/>
    <lineage>
        <taxon>Eukaryota</taxon>
        <taxon>Viridiplantae</taxon>
        <taxon>Streptophyta</taxon>
        <taxon>Embryophyta</taxon>
        <taxon>Tracheophyta</taxon>
        <taxon>Spermatophyta</taxon>
        <taxon>Magnoliopsida</taxon>
        <taxon>eudicotyledons</taxon>
        <taxon>Gunneridae</taxon>
        <taxon>Pentapetalae</taxon>
        <taxon>asterids</taxon>
        <taxon>campanulids</taxon>
        <taxon>Asterales</taxon>
        <taxon>Asteraceae</taxon>
        <taxon>Asteroideae</taxon>
        <taxon>Heliantheae alliance</taxon>
        <taxon>Heliantheae</taxon>
        <taxon>Ambrosia</taxon>
    </lineage>
</organism>
<dbReference type="EMBL" id="JAMZMK010010212">
    <property type="protein sequence ID" value="KAI7732490.1"/>
    <property type="molecule type" value="Genomic_DNA"/>
</dbReference>
<dbReference type="Pfam" id="PF10497">
    <property type="entry name" value="zf-4CXXC_R1"/>
    <property type="match status" value="1"/>
</dbReference>
<name>A0AAD5G7Y7_AMBAR</name>
<keyword evidence="9" id="KW-0539">Nucleus</keyword>
<keyword evidence="8" id="KW-0804">Transcription</keyword>
<evidence type="ECO:0000256" key="9">
    <source>
        <dbReference type="ARBA" id="ARBA00023242"/>
    </source>
</evidence>
<evidence type="ECO:0000259" key="11">
    <source>
        <dbReference type="PROSITE" id="PS50827"/>
    </source>
</evidence>
<comment type="caution">
    <text evidence="12">The sequence shown here is derived from an EMBL/GenBank/DDBJ whole genome shotgun (WGS) entry which is preliminary data.</text>
</comment>
<keyword evidence="7" id="KW-0805">Transcription regulation</keyword>
<evidence type="ECO:0000256" key="3">
    <source>
        <dbReference type="ARBA" id="ARBA00022490"/>
    </source>
</evidence>
<comment type="subcellular location">
    <subcellularLocation>
        <location evidence="2">Cytoplasm</location>
    </subcellularLocation>
    <subcellularLocation>
        <location evidence="1">Nucleus</location>
    </subcellularLocation>
</comment>
<dbReference type="GO" id="GO:0005737">
    <property type="term" value="C:cytoplasm"/>
    <property type="evidence" value="ECO:0007669"/>
    <property type="project" value="UniProtKB-SubCell"/>
</dbReference>
<evidence type="ECO:0000256" key="5">
    <source>
        <dbReference type="ARBA" id="ARBA00022553"/>
    </source>
</evidence>
<reference evidence="12" key="1">
    <citation type="submission" date="2022-06" db="EMBL/GenBank/DDBJ databases">
        <title>Uncovering the hologenomic basis of an extraordinary plant invasion.</title>
        <authorList>
            <person name="Bieker V.C."/>
            <person name="Martin M.D."/>
            <person name="Gilbert T."/>
            <person name="Hodgins K."/>
            <person name="Battlay P."/>
            <person name="Petersen B."/>
            <person name="Wilson J."/>
        </authorList>
    </citation>
    <scope>NUCLEOTIDE SEQUENCE</scope>
    <source>
        <strain evidence="12">AA19_3_7</strain>
        <tissue evidence="12">Leaf</tissue>
    </source>
</reference>
<keyword evidence="4" id="KW-1017">Isopeptide bond</keyword>
<feature type="compositionally biased region" description="Low complexity" evidence="10">
    <location>
        <begin position="12"/>
        <end position="31"/>
    </location>
</feature>
<gene>
    <name evidence="12" type="ORF">M8C21_024209</name>
</gene>
<feature type="region of interest" description="Disordered" evidence="10">
    <location>
        <begin position="161"/>
        <end position="206"/>
    </location>
</feature>
<evidence type="ECO:0000313" key="13">
    <source>
        <dbReference type="Proteomes" id="UP001206925"/>
    </source>
</evidence>
<dbReference type="PANTHER" id="PTHR31169:SF22">
    <property type="entry name" value="ZINC-FINGER DOMAIN OF MONOAMINE-OXIDASE A REPRESSOR R1 PROTEIN-RELATED"/>
    <property type="match status" value="1"/>
</dbReference>
<keyword evidence="3" id="KW-0963">Cytoplasm</keyword>
<evidence type="ECO:0000256" key="7">
    <source>
        <dbReference type="ARBA" id="ARBA00023015"/>
    </source>
</evidence>
<dbReference type="SMART" id="SM00571">
    <property type="entry name" value="DDT"/>
    <property type="match status" value="1"/>
</dbReference>
<evidence type="ECO:0000256" key="6">
    <source>
        <dbReference type="ARBA" id="ARBA00022843"/>
    </source>
</evidence>
<dbReference type="GO" id="GO:0006355">
    <property type="term" value="P:regulation of DNA-templated transcription"/>
    <property type="evidence" value="ECO:0007669"/>
    <property type="project" value="InterPro"/>
</dbReference>
<dbReference type="InterPro" id="IPR018501">
    <property type="entry name" value="DDT_dom"/>
</dbReference>
<feature type="region of interest" description="Disordered" evidence="10">
    <location>
        <begin position="1"/>
        <end position="40"/>
    </location>
</feature>
<keyword evidence="13" id="KW-1185">Reference proteome</keyword>
<dbReference type="Proteomes" id="UP001206925">
    <property type="component" value="Unassembled WGS sequence"/>
</dbReference>
<dbReference type="PANTHER" id="PTHR31169">
    <property type="entry name" value="OS05G0300700 PROTEIN"/>
    <property type="match status" value="1"/>
</dbReference>
<dbReference type="InterPro" id="IPR040221">
    <property type="entry name" value="CDCA7/CDA7L"/>
</dbReference>
<evidence type="ECO:0000313" key="12">
    <source>
        <dbReference type="EMBL" id="KAI7732490.1"/>
    </source>
</evidence>
<dbReference type="AlphaFoldDB" id="A0AAD5G7Y7"/>
<proteinExistence type="predicted"/>
<keyword evidence="5" id="KW-0597">Phosphoprotein</keyword>
<sequence length="505" mass="56606">MATTTNPTQPIPTESTHPSSPPTESTHPSSPKRTNSPGIRIIGSRIYDPTNGKTCHQCRQKTLDYSVTCTNPNGNKKQKCPLNVCKACLLNRYGENAEEAKASGDWKCPRCRGICNCSFCMKKRGCGATGVLIHTAKKAGYASVSNLLDMKGSAATEVVKSVARKKRHADDKETGDEPERKLLKEDGESESSQEGKSTIEDTSEDQKVELQLPQGTELTNLAGIELPSGDIGHALQLLEFCETFGEVLQLKDGEPEIFLSELTSANAHKTPESLIVQFHTRLLTLIEEDLGKKYSGTSWMEDLIECISESHYPSKDPPLECFNLQPNDYDGLNFSKKLRLLNFLCDEALGTVKLRLWIEEKNVEEKKKAKERLIANREKEKNMKKKVQVAVAEAILSRNGIPLTIYEQKDLISKVKAETAQTLANSLEMRDLPRESYVVRSEPIRLDINGCKLWKLRSHSDKLGILLQDSCYEDVMTSDEKWFAYNDEEKALVDEYISNSRNIRE</sequence>
<feature type="domain" description="DDT" evidence="11">
    <location>
        <begin position="228"/>
        <end position="292"/>
    </location>
</feature>
<dbReference type="PROSITE" id="PS50827">
    <property type="entry name" value="DDT"/>
    <property type="match status" value="1"/>
</dbReference>
<accession>A0AAD5G7Y7</accession>